<dbReference type="Proteomes" id="UP000292003">
    <property type="component" value="Unassembled WGS sequence"/>
</dbReference>
<dbReference type="AlphaFoldDB" id="A0A4Q7JCE2"/>
<accession>A0A4Q7JCE2</accession>
<dbReference type="EMBL" id="SFCC01000004">
    <property type="protein sequence ID" value="RZQ64203.1"/>
    <property type="molecule type" value="Genomic_DNA"/>
</dbReference>
<name>A0A4Q7JCE2_9PSEU</name>
<gene>
    <name evidence="1" type="ORF">EWH70_09450</name>
</gene>
<evidence type="ECO:0000313" key="2">
    <source>
        <dbReference type="Proteomes" id="UP000292003"/>
    </source>
</evidence>
<keyword evidence="2" id="KW-1185">Reference proteome</keyword>
<proteinExistence type="predicted"/>
<protein>
    <submittedName>
        <fullName evidence="1">Uncharacterized protein</fullName>
    </submittedName>
</protein>
<reference evidence="1 2" key="1">
    <citation type="submission" date="2019-02" db="EMBL/GenBank/DDBJ databases">
        <title>Draft genome sequence of Amycolatopsis sp. 8-3EHSu isolated from roots of Suaeda maritima.</title>
        <authorList>
            <person name="Duangmal K."/>
            <person name="Chantavorakit T."/>
        </authorList>
    </citation>
    <scope>NUCLEOTIDE SEQUENCE [LARGE SCALE GENOMIC DNA]</scope>
    <source>
        <strain evidence="1 2">8-3EHSu</strain>
    </source>
</reference>
<sequence>MSMVAALDRAEAHDGLPELLPTALREVGLPSCDRGSIAAEETALRIVAAAALTGEVTPRDLTTWVHQRHGHFLKLAEELARLDDAYEYTEFTAQTREEIDADVLAEARRIIGSGPGGCTG</sequence>
<organism evidence="1 2">
    <name type="scientific">Amycolatopsis suaedae</name>
    <dbReference type="NCBI Taxonomy" id="2510978"/>
    <lineage>
        <taxon>Bacteria</taxon>
        <taxon>Bacillati</taxon>
        <taxon>Actinomycetota</taxon>
        <taxon>Actinomycetes</taxon>
        <taxon>Pseudonocardiales</taxon>
        <taxon>Pseudonocardiaceae</taxon>
        <taxon>Amycolatopsis</taxon>
    </lineage>
</organism>
<dbReference type="OrthoDB" id="3692517at2"/>
<comment type="caution">
    <text evidence="1">The sequence shown here is derived from an EMBL/GenBank/DDBJ whole genome shotgun (WGS) entry which is preliminary data.</text>
</comment>
<evidence type="ECO:0000313" key="1">
    <source>
        <dbReference type="EMBL" id="RZQ64203.1"/>
    </source>
</evidence>